<dbReference type="Gene3D" id="4.10.60.10">
    <property type="entry name" value="Zinc finger, CCHC-type"/>
    <property type="match status" value="1"/>
</dbReference>
<feature type="domain" description="CCHC-type" evidence="3">
    <location>
        <begin position="165"/>
        <end position="179"/>
    </location>
</feature>
<dbReference type="GO" id="GO:0003676">
    <property type="term" value="F:nucleic acid binding"/>
    <property type="evidence" value="ECO:0007669"/>
    <property type="project" value="InterPro"/>
</dbReference>
<keyword evidence="1" id="KW-0863">Zinc-finger</keyword>
<protein>
    <recommendedName>
        <fullName evidence="3">CCHC-type domain-containing protein</fullName>
    </recommendedName>
</protein>
<dbReference type="AlphaFoldDB" id="T1IVV4"/>
<reference evidence="4" key="2">
    <citation type="submission" date="2015-02" db="UniProtKB">
        <authorList>
            <consortium name="EnsemblMetazoa"/>
        </authorList>
    </citation>
    <scope>IDENTIFICATION</scope>
</reference>
<dbReference type="SMART" id="SM00343">
    <property type="entry name" value="ZnF_C2HC"/>
    <property type="match status" value="1"/>
</dbReference>
<feature type="region of interest" description="Disordered" evidence="2">
    <location>
        <begin position="138"/>
        <end position="157"/>
    </location>
</feature>
<reference evidence="5" key="1">
    <citation type="submission" date="2011-05" db="EMBL/GenBank/DDBJ databases">
        <authorList>
            <person name="Richards S.R."/>
            <person name="Qu J."/>
            <person name="Jiang H."/>
            <person name="Jhangiani S.N."/>
            <person name="Agravi P."/>
            <person name="Goodspeed R."/>
            <person name="Gross S."/>
            <person name="Mandapat C."/>
            <person name="Jackson L."/>
            <person name="Mathew T."/>
            <person name="Pu L."/>
            <person name="Thornton R."/>
            <person name="Saada N."/>
            <person name="Wilczek-Boney K.B."/>
            <person name="Lee S."/>
            <person name="Kovar C."/>
            <person name="Wu Y."/>
            <person name="Scherer S.E."/>
            <person name="Worley K.C."/>
            <person name="Muzny D.M."/>
            <person name="Gibbs R."/>
        </authorList>
    </citation>
    <scope>NUCLEOTIDE SEQUENCE</scope>
    <source>
        <strain evidence="5">Brora</strain>
    </source>
</reference>
<dbReference type="Pfam" id="PF14223">
    <property type="entry name" value="Retrotran_gag_2"/>
    <property type="match status" value="1"/>
</dbReference>
<dbReference type="STRING" id="126957.T1IVV4"/>
<sequence length="303" mass="34185">MIKQSEVQTTQGCTTSASLWKKLHGIYQSKGPARKATLLKRMILHKMAEGESAQDHVRGFFEAERKLSDMGVKIDPDITTILLLYSLPQSFENFRCAIESRDDLPKPEILKIKIIEESDARGIEKPKEVVPNAMFAKKPWKRNTRGKKNEEEKSNSSKKTTFKFKCHNCRKVGHKAADCWSKNKKETASAATNVDYDVFTCQPENESAFKGEVKSKIWCLDSGASSHVIGQINFSKIQNVKNQKINLASNAQTEIGGKGTAKILVDNLSLDLKETLLVRDLRTNLMSVNKITDKEYEVTFKKN</sequence>
<dbReference type="InterPro" id="IPR001878">
    <property type="entry name" value="Znf_CCHC"/>
</dbReference>
<evidence type="ECO:0000256" key="2">
    <source>
        <dbReference type="SAM" id="MobiDB-lite"/>
    </source>
</evidence>
<dbReference type="OMA" id="GTAHESE"/>
<accession>T1IVV4</accession>
<dbReference type="GO" id="GO:0008270">
    <property type="term" value="F:zinc ion binding"/>
    <property type="evidence" value="ECO:0007669"/>
    <property type="project" value="UniProtKB-KW"/>
</dbReference>
<dbReference type="PANTHER" id="PTHR47592:SF27">
    <property type="entry name" value="OS08G0421700 PROTEIN"/>
    <property type="match status" value="1"/>
</dbReference>
<dbReference type="SUPFAM" id="SSF57756">
    <property type="entry name" value="Retrovirus zinc finger-like domains"/>
    <property type="match status" value="1"/>
</dbReference>
<dbReference type="PhylomeDB" id="T1IVV4"/>
<dbReference type="InterPro" id="IPR036875">
    <property type="entry name" value="Znf_CCHC_sf"/>
</dbReference>
<dbReference type="eggNOG" id="KOG0017">
    <property type="taxonomic scope" value="Eukaryota"/>
</dbReference>
<keyword evidence="1" id="KW-0479">Metal-binding</keyword>
<dbReference type="InterPro" id="IPR054722">
    <property type="entry name" value="PolX-like_BBD"/>
</dbReference>
<dbReference type="PROSITE" id="PS50158">
    <property type="entry name" value="ZF_CCHC"/>
    <property type="match status" value="1"/>
</dbReference>
<dbReference type="EMBL" id="AFFK01019772">
    <property type="status" value="NOT_ANNOTATED_CDS"/>
    <property type="molecule type" value="Genomic_DNA"/>
</dbReference>
<dbReference type="Pfam" id="PF22936">
    <property type="entry name" value="Pol_BBD"/>
    <property type="match status" value="1"/>
</dbReference>
<keyword evidence="1" id="KW-0862">Zinc</keyword>
<evidence type="ECO:0000259" key="3">
    <source>
        <dbReference type="PROSITE" id="PS50158"/>
    </source>
</evidence>
<dbReference type="EnsemblMetazoa" id="SMAR005307-RA">
    <property type="protein sequence ID" value="SMAR005307-PA"/>
    <property type="gene ID" value="SMAR005307"/>
</dbReference>
<organism evidence="4 5">
    <name type="scientific">Strigamia maritima</name>
    <name type="common">European centipede</name>
    <name type="synonym">Geophilus maritimus</name>
    <dbReference type="NCBI Taxonomy" id="126957"/>
    <lineage>
        <taxon>Eukaryota</taxon>
        <taxon>Metazoa</taxon>
        <taxon>Ecdysozoa</taxon>
        <taxon>Arthropoda</taxon>
        <taxon>Myriapoda</taxon>
        <taxon>Chilopoda</taxon>
        <taxon>Pleurostigmophora</taxon>
        <taxon>Geophilomorpha</taxon>
        <taxon>Linotaeniidae</taxon>
        <taxon>Strigamia</taxon>
    </lineage>
</organism>
<evidence type="ECO:0000313" key="4">
    <source>
        <dbReference type="EnsemblMetazoa" id="SMAR005307-PA"/>
    </source>
</evidence>
<evidence type="ECO:0000256" key="1">
    <source>
        <dbReference type="PROSITE-ProRule" id="PRU00047"/>
    </source>
</evidence>
<name>T1IVV4_STRMM</name>
<keyword evidence="5" id="KW-1185">Reference proteome</keyword>
<dbReference type="PANTHER" id="PTHR47592">
    <property type="entry name" value="PBF68 PROTEIN"/>
    <property type="match status" value="1"/>
</dbReference>
<proteinExistence type="predicted"/>
<evidence type="ECO:0000313" key="5">
    <source>
        <dbReference type="Proteomes" id="UP000014500"/>
    </source>
</evidence>
<dbReference type="HOGENOM" id="CLU_001650_11_3_1"/>
<dbReference type="Proteomes" id="UP000014500">
    <property type="component" value="Unassembled WGS sequence"/>
</dbReference>